<proteinExistence type="predicted"/>
<organism evidence="5 6">
    <name type="scientific">Marasmius tenuissimus</name>
    <dbReference type="NCBI Taxonomy" id="585030"/>
    <lineage>
        <taxon>Eukaryota</taxon>
        <taxon>Fungi</taxon>
        <taxon>Dikarya</taxon>
        <taxon>Basidiomycota</taxon>
        <taxon>Agaricomycotina</taxon>
        <taxon>Agaricomycetes</taxon>
        <taxon>Agaricomycetidae</taxon>
        <taxon>Agaricales</taxon>
        <taxon>Marasmiineae</taxon>
        <taxon>Marasmiaceae</taxon>
        <taxon>Marasmius</taxon>
    </lineage>
</organism>
<feature type="domain" description="SRP54-type proteins GTP-binding" evidence="4">
    <location>
        <begin position="105"/>
        <end position="228"/>
    </location>
</feature>
<keyword evidence="1" id="KW-0547">Nucleotide-binding</keyword>
<dbReference type="InterPro" id="IPR031309">
    <property type="entry name" value="Ribosomal_uL5_C"/>
</dbReference>
<evidence type="ECO:0000256" key="2">
    <source>
        <dbReference type="ARBA" id="ARBA00023134"/>
    </source>
</evidence>
<dbReference type="GO" id="GO:0005840">
    <property type="term" value="C:ribosome"/>
    <property type="evidence" value="ECO:0007669"/>
    <property type="project" value="UniProtKB-KW"/>
</dbReference>
<dbReference type="Gene3D" id="3.40.50.300">
    <property type="entry name" value="P-loop containing nucleotide triphosphate hydrolases"/>
    <property type="match status" value="1"/>
</dbReference>
<reference evidence="5 6" key="1">
    <citation type="submission" date="2024-05" db="EMBL/GenBank/DDBJ databases">
        <title>A draft genome resource for the thread blight pathogen Marasmius tenuissimus strain MS-2.</title>
        <authorList>
            <person name="Yulfo-Soto G.E."/>
            <person name="Baruah I.K."/>
            <person name="Amoako-Attah I."/>
            <person name="Bukari Y."/>
            <person name="Meinhardt L.W."/>
            <person name="Bailey B.A."/>
            <person name="Cohen S.P."/>
        </authorList>
    </citation>
    <scope>NUCLEOTIDE SEQUENCE [LARGE SCALE GENOMIC DNA]</scope>
    <source>
        <strain evidence="5 6">MS-2</strain>
    </source>
</reference>
<evidence type="ECO:0000256" key="3">
    <source>
        <dbReference type="SAM" id="MobiDB-lite"/>
    </source>
</evidence>
<dbReference type="PANTHER" id="PTHR11564:SF5">
    <property type="entry name" value="SIGNAL RECOGNITION PARTICLE SUBUNIT SRP54"/>
    <property type="match status" value="1"/>
</dbReference>
<name>A0ABR3A0L1_9AGAR</name>
<keyword evidence="6" id="KW-1185">Reference proteome</keyword>
<dbReference type="Proteomes" id="UP001437256">
    <property type="component" value="Unassembled WGS sequence"/>
</dbReference>
<gene>
    <name evidence="5" type="primary">mrpl7_1</name>
    <name evidence="5" type="ORF">AAF712_006934</name>
</gene>
<dbReference type="InterPro" id="IPR022941">
    <property type="entry name" value="SRP54"/>
</dbReference>
<feature type="region of interest" description="Disordered" evidence="3">
    <location>
        <begin position="345"/>
        <end position="421"/>
    </location>
</feature>
<dbReference type="SUPFAM" id="SSF55282">
    <property type="entry name" value="RL5-like"/>
    <property type="match status" value="1"/>
</dbReference>
<feature type="compositionally biased region" description="Polar residues" evidence="3">
    <location>
        <begin position="357"/>
        <end position="373"/>
    </location>
</feature>
<dbReference type="SMART" id="SM00962">
    <property type="entry name" value="SRP54"/>
    <property type="match status" value="1"/>
</dbReference>
<evidence type="ECO:0000256" key="1">
    <source>
        <dbReference type="ARBA" id="ARBA00022741"/>
    </source>
</evidence>
<evidence type="ECO:0000313" key="5">
    <source>
        <dbReference type="EMBL" id="KAL0066102.1"/>
    </source>
</evidence>
<evidence type="ECO:0000259" key="4">
    <source>
        <dbReference type="SMART" id="SM00962"/>
    </source>
</evidence>
<dbReference type="InterPro" id="IPR027417">
    <property type="entry name" value="P-loop_NTPase"/>
</dbReference>
<dbReference type="Pfam" id="PF00448">
    <property type="entry name" value="SRP54"/>
    <property type="match status" value="1"/>
</dbReference>
<dbReference type="SUPFAM" id="SSF52540">
    <property type="entry name" value="P-loop containing nucleoside triphosphate hydrolases"/>
    <property type="match status" value="1"/>
</dbReference>
<keyword evidence="5" id="KW-0687">Ribonucleoprotein</keyword>
<feature type="compositionally biased region" description="Pro residues" evidence="3">
    <location>
        <begin position="397"/>
        <end position="412"/>
    </location>
</feature>
<dbReference type="EMBL" id="JBBXMP010000039">
    <property type="protein sequence ID" value="KAL0066102.1"/>
    <property type="molecule type" value="Genomic_DNA"/>
</dbReference>
<dbReference type="Pfam" id="PF00673">
    <property type="entry name" value="Ribosomal_L5_C"/>
    <property type="match status" value="1"/>
</dbReference>
<accession>A0ABR3A0L1</accession>
<dbReference type="InterPro" id="IPR000897">
    <property type="entry name" value="SRP54_GTPase_dom"/>
</dbReference>
<comment type="caution">
    <text evidence="5">The sequence shown here is derived from an EMBL/GenBank/DDBJ whole genome shotgun (WGS) entry which is preliminary data.</text>
</comment>
<dbReference type="InterPro" id="IPR022803">
    <property type="entry name" value="Ribosomal_uL5_dom_sf"/>
</dbReference>
<protein>
    <submittedName>
        <fullName evidence="5">54S ribosomal protein L7, mitochondrial</fullName>
    </submittedName>
</protein>
<dbReference type="PANTHER" id="PTHR11564">
    <property type="entry name" value="SIGNAL RECOGNITION PARTICLE 54K PROTEIN SRP54"/>
    <property type="match status" value="1"/>
</dbReference>
<keyword evidence="5" id="KW-0689">Ribosomal protein</keyword>
<dbReference type="Gene3D" id="3.30.1440.10">
    <property type="match status" value="1"/>
</dbReference>
<keyword evidence="2" id="KW-0342">GTP-binding</keyword>
<sequence length="771" mass="86027">MAPNSVDDPVATTIPDARPTQNRTLCLQERLAHHLQNRSEDDHFPRAERPQSSDALRFHLYVIAGGEFVCEDMMGLNFDLIWVFVYGFEKLDEDGFGCWCGSRSRRVIAAKNWVKKVAYFGSYTETDPVTIAAQGVAKFKKERLEVIIVDTSGRHKQESELFEEMIQIGEAVQPKMTVLILDASIGKLTYGSSARERLFKPVLLSIGQAAEAQNRPFEESPDFGATWSISFSSSLSYFESSSSTTSSNPSYTPSALYRESAHALDFLDPTPNMRDWRKVICTRNQSPQPNTVFVIDPNHIIRIALGYPATFRKNADKLLRSVHTSSVHSFIPNILNPSFINRYSTRSRESSPKIDPTTLTRSRTVAGRSSWSPHVSRDIEPHSSGYVIPSSNTPDPSLQPPIDPPRSSPHDPPTSDSQEQHPTLITVYVQTNKTIRSTLSPTHGESLTIIPYSTHLNCPSRCHSTIKFRSRDYLERDFVLITPTPLPFKHIRSQDWQFLLAHIVSFDYFEPCPDPKSVCIVYVQRERSKSSKKTESVTTIAGNRANLVRLIECLSSPARSAHTALTSTLATNYITRILSSMIHPRRRMGTRPLGWKYVGDHVGIRVLVLIWGGFRESFLLGVIMALRALSGETEKGRGQHAVKGVEIVRGKKADGGWIRPGVPVGAKVTLKGQSMYDFLGTLVEFVLPRLREFNGVVLPPPSANVKTPAAVSGVVSFGLPDTAMGFFPVIIFGTWPPYSCDDPRALPRRSSGLKECCTTRKGMRGAYVEHY</sequence>
<evidence type="ECO:0000313" key="6">
    <source>
        <dbReference type="Proteomes" id="UP001437256"/>
    </source>
</evidence>